<dbReference type="EMBL" id="AP029264">
    <property type="protein sequence ID" value="BFF95901.1"/>
    <property type="molecule type" value="Genomic_DNA"/>
</dbReference>
<feature type="compositionally biased region" description="Low complexity" evidence="1">
    <location>
        <begin position="56"/>
        <end position="128"/>
    </location>
</feature>
<feature type="signal peptide" evidence="2">
    <location>
        <begin position="1"/>
        <end position="24"/>
    </location>
</feature>
<keyword evidence="2" id="KW-0732">Signal</keyword>
<evidence type="ECO:0000313" key="4">
    <source>
        <dbReference type="Proteomes" id="UP001500889"/>
    </source>
</evidence>
<gene>
    <name evidence="3" type="ORF">DMAD_13206</name>
</gene>
<dbReference type="AlphaFoldDB" id="A0AAU9FJZ1"/>
<sequence>MTSRSHIILASSLLLLLTLPAINADLMCYVCDDCAMLQKDTPLLACNDDFFNHGGSTEASTVTTTTTTEASTTTTEESTTVESTSTMDTSTPSTTAETTVATTEPTTTTVETTTPEMITESTASTEAPAPTPPTAGPVETTTGWPTPPAEDLLALAARNTTRLVPVETESTTPSLAIRQRRSLVDTEYTFHCYSVQAKVNGTMITDRGCSRVGTYEAVCEQLQRQNNGTELSNCDPCSMNACNGSSALQASLLGSLLLAIVAAALHRN</sequence>
<feature type="region of interest" description="Disordered" evidence="1">
    <location>
        <begin position="55"/>
        <end position="147"/>
    </location>
</feature>
<organism evidence="3 4">
    <name type="scientific">Drosophila madeirensis</name>
    <name type="common">Fruit fly</name>
    <dbReference type="NCBI Taxonomy" id="30013"/>
    <lineage>
        <taxon>Eukaryota</taxon>
        <taxon>Metazoa</taxon>
        <taxon>Ecdysozoa</taxon>
        <taxon>Arthropoda</taxon>
        <taxon>Hexapoda</taxon>
        <taxon>Insecta</taxon>
        <taxon>Pterygota</taxon>
        <taxon>Neoptera</taxon>
        <taxon>Endopterygota</taxon>
        <taxon>Diptera</taxon>
        <taxon>Brachycera</taxon>
        <taxon>Muscomorpha</taxon>
        <taxon>Ephydroidea</taxon>
        <taxon>Drosophilidae</taxon>
        <taxon>Drosophila</taxon>
        <taxon>Sophophora</taxon>
    </lineage>
</organism>
<reference evidence="3 4" key="1">
    <citation type="submission" date="2024-02" db="EMBL/GenBank/DDBJ databases">
        <title>A chromosome-level genome assembly of Drosophila madeirensis, a fruit fly species endemic to Madeira island.</title>
        <authorList>
            <person name="Tomihara K."/>
            <person name="Llopart A."/>
            <person name="Yamamoto D."/>
        </authorList>
    </citation>
    <scope>NUCLEOTIDE SEQUENCE [LARGE SCALE GENOMIC DNA]</scope>
    <source>
        <strain evidence="3 4">RF1</strain>
    </source>
</reference>
<feature type="chain" id="PRO_5043661587" evidence="2">
    <location>
        <begin position="25"/>
        <end position="268"/>
    </location>
</feature>
<keyword evidence="4" id="KW-1185">Reference proteome</keyword>
<evidence type="ECO:0000256" key="2">
    <source>
        <dbReference type="SAM" id="SignalP"/>
    </source>
</evidence>
<dbReference type="Proteomes" id="UP001500889">
    <property type="component" value="Chromosome U"/>
</dbReference>
<name>A0AAU9FJZ1_DROMD</name>
<protein>
    <submittedName>
        <fullName evidence="3">Flocculation protein FLO11</fullName>
    </submittedName>
</protein>
<accession>A0AAU9FJZ1</accession>
<evidence type="ECO:0000256" key="1">
    <source>
        <dbReference type="SAM" id="MobiDB-lite"/>
    </source>
</evidence>
<proteinExistence type="predicted"/>
<evidence type="ECO:0000313" key="3">
    <source>
        <dbReference type="EMBL" id="BFF95901.1"/>
    </source>
</evidence>